<dbReference type="Gene3D" id="3.40.50.300">
    <property type="entry name" value="P-loop containing nucleotide triphosphate hydrolases"/>
    <property type="match status" value="1"/>
</dbReference>
<feature type="compositionally biased region" description="Low complexity" evidence="1">
    <location>
        <begin position="119"/>
        <end position="129"/>
    </location>
</feature>
<dbReference type="Pfam" id="PF13671">
    <property type="entry name" value="AAA_33"/>
    <property type="match status" value="1"/>
</dbReference>
<dbReference type="Pfam" id="PF01713">
    <property type="entry name" value="Smr"/>
    <property type="match status" value="1"/>
</dbReference>
<evidence type="ECO:0000259" key="2">
    <source>
        <dbReference type="PROSITE" id="PS50828"/>
    </source>
</evidence>
<dbReference type="SUPFAM" id="SSF160443">
    <property type="entry name" value="SMR domain-like"/>
    <property type="match status" value="1"/>
</dbReference>
<feature type="region of interest" description="Disordered" evidence="1">
    <location>
        <begin position="1021"/>
        <end position="1045"/>
    </location>
</feature>
<dbReference type="SUPFAM" id="SSF52540">
    <property type="entry name" value="P-loop containing nucleoside triphosphate hydrolases"/>
    <property type="match status" value="1"/>
</dbReference>
<dbReference type="Gene3D" id="3.30.1370.110">
    <property type="match status" value="1"/>
</dbReference>
<feature type="region of interest" description="Disordered" evidence="1">
    <location>
        <begin position="115"/>
        <end position="164"/>
    </location>
</feature>
<dbReference type="InterPro" id="IPR052772">
    <property type="entry name" value="Endo/PolyKinase_Domain-Protein"/>
</dbReference>
<feature type="region of interest" description="Disordered" evidence="1">
    <location>
        <begin position="289"/>
        <end position="312"/>
    </location>
</feature>
<name>A0ABM3TL30_BALAC</name>
<dbReference type="InterPro" id="IPR002625">
    <property type="entry name" value="Smr_dom"/>
</dbReference>
<evidence type="ECO:0000313" key="3">
    <source>
        <dbReference type="Proteomes" id="UP001652580"/>
    </source>
</evidence>
<feature type="compositionally biased region" description="Basic residues" evidence="1">
    <location>
        <begin position="847"/>
        <end position="857"/>
    </location>
</feature>
<feature type="domain" description="Smr" evidence="2">
    <location>
        <begin position="1807"/>
        <end position="1886"/>
    </location>
</feature>
<feature type="compositionally biased region" description="Basic and acidic residues" evidence="1">
    <location>
        <begin position="772"/>
        <end position="797"/>
    </location>
</feature>
<dbReference type="InterPro" id="IPR013899">
    <property type="entry name" value="DUF1771"/>
</dbReference>
<dbReference type="InterPro" id="IPR056718">
    <property type="entry name" value="DUF7816"/>
</dbReference>
<feature type="compositionally biased region" description="Basic and acidic residues" evidence="1">
    <location>
        <begin position="690"/>
        <end position="705"/>
    </location>
</feature>
<dbReference type="GeneID" id="103014482"/>
<dbReference type="InterPro" id="IPR027417">
    <property type="entry name" value="P-loop_NTPase"/>
</dbReference>
<accession>A0ABM3TL30</accession>
<protein>
    <submittedName>
        <fullName evidence="4">NEDD4-binding protein 2 isoform X1</fullName>
    </submittedName>
</protein>
<dbReference type="Pfam" id="PF25125">
    <property type="entry name" value="DUF7817"/>
    <property type="match status" value="1"/>
</dbReference>
<dbReference type="Pfam" id="PF08590">
    <property type="entry name" value="DUF1771"/>
    <property type="match status" value="1"/>
</dbReference>
<feature type="region of interest" description="Disordered" evidence="1">
    <location>
        <begin position="1"/>
        <end position="94"/>
    </location>
</feature>
<dbReference type="InterPro" id="IPR056719">
    <property type="entry name" value="DUF7817"/>
</dbReference>
<dbReference type="InterPro" id="IPR036063">
    <property type="entry name" value="Smr_dom_sf"/>
</dbReference>
<evidence type="ECO:0000256" key="1">
    <source>
        <dbReference type="SAM" id="MobiDB-lite"/>
    </source>
</evidence>
<feature type="region of interest" description="Disordered" evidence="1">
    <location>
        <begin position="880"/>
        <end position="900"/>
    </location>
</feature>
<feature type="compositionally biased region" description="Gly residues" evidence="1">
    <location>
        <begin position="15"/>
        <end position="26"/>
    </location>
</feature>
<dbReference type="PANTHER" id="PTHR46535:SF1">
    <property type="entry name" value="NEDD4-BINDING PROTEIN 2"/>
    <property type="match status" value="1"/>
</dbReference>
<dbReference type="InterPro" id="IPR056720">
    <property type="entry name" value="DUF7818"/>
</dbReference>
<feature type="region of interest" description="Disordered" evidence="1">
    <location>
        <begin position="771"/>
        <end position="798"/>
    </location>
</feature>
<dbReference type="RefSeq" id="XP_057402803.1">
    <property type="nucleotide sequence ID" value="XM_057546820.1"/>
</dbReference>
<dbReference type="Pfam" id="PF25126">
    <property type="entry name" value="DUF7818"/>
    <property type="match status" value="1"/>
</dbReference>
<dbReference type="SMART" id="SM01162">
    <property type="entry name" value="DUF1771"/>
    <property type="match status" value="1"/>
</dbReference>
<feature type="region of interest" description="Disordered" evidence="1">
    <location>
        <begin position="688"/>
        <end position="710"/>
    </location>
</feature>
<organism evidence="3 4">
    <name type="scientific">Balaenoptera acutorostrata</name>
    <name type="common">Common minke whale</name>
    <name type="synonym">Balaena rostrata</name>
    <dbReference type="NCBI Taxonomy" id="9767"/>
    <lineage>
        <taxon>Eukaryota</taxon>
        <taxon>Metazoa</taxon>
        <taxon>Chordata</taxon>
        <taxon>Craniata</taxon>
        <taxon>Vertebrata</taxon>
        <taxon>Euteleostomi</taxon>
        <taxon>Mammalia</taxon>
        <taxon>Eutheria</taxon>
        <taxon>Laurasiatheria</taxon>
        <taxon>Artiodactyla</taxon>
        <taxon>Whippomorpha</taxon>
        <taxon>Cetacea</taxon>
        <taxon>Mysticeti</taxon>
        <taxon>Balaenopteridae</taxon>
        <taxon>Balaenoptera</taxon>
    </lineage>
</organism>
<keyword evidence="3" id="KW-1185">Reference proteome</keyword>
<feature type="region of interest" description="Disordered" evidence="1">
    <location>
        <begin position="1699"/>
        <end position="1718"/>
    </location>
</feature>
<feature type="compositionally biased region" description="Polar residues" evidence="1">
    <location>
        <begin position="830"/>
        <end position="839"/>
    </location>
</feature>
<feature type="region of interest" description="Disordered" evidence="1">
    <location>
        <begin position="830"/>
        <end position="865"/>
    </location>
</feature>
<dbReference type="PANTHER" id="PTHR46535">
    <property type="entry name" value="NEDD4-BINDING PROTEIN 2"/>
    <property type="match status" value="1"/>
</dbReference>
<evidence type="ECO:0000313" key="4">
    <source>
        <dbReference type="RefSeq" id="XP_057402803.1"/>
    </source>
</evidence>
<feature type="compositionally biased region" description="Low complexity" evidence="1">
    <location>
        <begin position="27"/>
        <end position="42"/>
    </location>
</feature>
<dbReference type="Pfam" id="PF25124">
    <property type="entry name" value="DUF7816"/>
    <property type="match status" value="1"/>
</dbReference>
<dbReference type="PROSITE" id="PS50828">
    <property type="entry name" value="SMR"/>
    <property type="match status" value="1"/>
</dbReference>
<sequence>MRQNRPGRDPLSVGSGRGGSARGQGSPGPALRGGPTRPSGARGRARGRGREPAWVGEAESSDPPGRRGSHSLLPETPPHSAAHPPSRGWLLRGCSSPAGRRAAVSLRRAPAARLPPRPALLASPAPCRRAQWRRRERAAESRRCVSHSTTRPRPRRPPPVPGAVENAMDCLLELSATDAKIEESPSKSFVASENQVNAVGCEIMEKCPPEEESEDSKMDSFLDMQLTEDLDSLIQNAFEKLNSSPDDHAYSFLPLRDVNNFSNPSAFINPDSSSTTPILSTQNMDLNSENVESSASTLSSNSLTSHSLSNESKSFTKDNTLALEDSLLSSSLNVANDTMVDCSNQIQKELLESACVETQFSQAPVDLDANELQAPLNLTVQNLGLGLLGTGGDQKSSVPDVFVPSEEFNFQSHKHTELPPKGKDVNYCPVLTPLPLLLPPPPPPPMWNPMIPAFDLFQGNHGFVAPVVTTAAHWRPVNYTFPPPVISHTSPTKGWRNKEGTSAYQVQETPVSQVVRKKTSSYVGLVLVLLRGLPGSGKSFLARTLQEDNPSGVILSTDDYFYINGQYQFDVKYLGEAHEWNQNRAKEAFEKKVSPIIIDNTNLQAWEMKPYVALSQKHKYKVLFREPDTWWKFKPKELARRNIHGISKEKITRMLEHYQRFVSVPIIMSSSVPEKMERIELCAYSCDRSTSPRDNEDIASEKEENVLSSSLKHPELIEEKKHGVTKENLLPENVTYLPNADLNNGKKEISGMNPNIQNAFIQEAPDIYFSDSESKERATDKSEKEEPVEMAPEKECSKTNADSFVERISPSICYGGNNQEDCGLSNTVPLQNEKSSSSEMLEERAGVKKKAFGKQKSKSTSEKFPRQELSFVGDWPVDKSIGQRTKRNRKTEKAVSIQSDKKYNCPQSHKVLDSSLSVSVDCIQPRGSPHENVEDDSKSQCDDASESFNSCKYGTYKNTEEDSFNIVGDWPSSDSLAQREHRSRMPKAGLNEPNLEFGTNNSMNEMSLYTARETCWGTSPEELKTLGSSTRGSSEMLPNEMTCENKTCPSKKIHRQHTLSLTFTNSVPTAPGGVGPQTLAEFQEEKTKEVPGIEVGKCTQTEPQDFALLWKIEKNKISVSDSLRVLTGRLDGFKPKAFNINTKLDVQEAIPYRVMYDKSTYVEESELTSADESENLNILCKLFGSFSLEALKDLYERCNKDIIWATSLLLDSETKLCEDTEFENIKKSYDEAQIGPFSLGLNLKEIISQRGSLEESNSSVPEFSHGIGISNTNVQSTCNSEKENLEQAEIRAITTEKPGLITGIFPNVDLKNNNEVLPNSQAELSGLYNVKQFFPGTLKATTTKNVSEMEKNPEVTEIGDSIHSSLNLSDILNSVSSTSDLELHEELYFTDSFDINKSENLPKDYVKFPNTEEFMNEDEQEVEKILMAGSALSAGVTEEDKTETLNPTPVMAKSLTIDCLELALPPELAFQLNELFGPVGIDSGSLTVEDCVVHIDLNLAKVIHEKWKESVMERQRQEEVSCGKLMQGSSLVGRVGLDNPEQKSSQRTGKKLLKTLAAPEMLPLLDHWNTHTKKVSLREIMSEEIALQEKHDLFLPIEENMFLRTLFTASHSVPFMRTHGRNFSQKREPLIFEKDCATKLKEKQLFKIFPAINQNFLVDIFKDHNYSLEHTVQFLNCVLEGDPVKTVVAQEFVHQNENVTSHTAQKSKEKKAKKLKETEDIPSEPSFQDFEYPEYDDYRAEAFLHQQKRIECYSKAKEAYRMGKKNVATFYAQQGSLHEQKMKEANHLAAVEIFEKVNASLLPQNVLDLHGLHVDEAIEHLMTVLQQKTEEFKQNGGKPYLSVITGRGNHSQGGVARIKPAVIKYLTSHSFRFSEIKPGCLKVMLK</sequence>
<dbReference type="Proteomes" id="UP001652580">
    <property type="component" value="Chromosome 5"/>
</dbReference>
<dbReference type="SMART" id="SM00463">
    <property type="entry name" value="SMR"/>
    <property type="match status" value="1"/>
</dbReference>
<gene>
    <name evidence="4" type="primary">N4BP2</name>
</gene>
<proteinExistence type="predicted"/>
<reference evidence="4" key="1">
    <citation type="submission" date="2025-08" db="UniProtKB">
        <authorList>
            <consortium name="RefSeq"/>
        </authorList>
    </citation>
    <scope>IDENTIFICATION</scope>
</reference>